<sequence length="230" mass="25819">MTTIQEFKHNPQIKIKSPRRDKKLQHFRTRWSIWQLLYVSIQAFAALLCLILIVSCYLISIPTFELTITTLNKDPSLTLDLSQFPNIVYYVTVYAKVENKNIFPLPVSFTAKASIASENPADYLVTASATIVSKNMKTATLALDACGMFGSERTGLIGNMKATAYFGYGVVSIPLKTLVRNNMAIICPLLEQNLAELLLGLLNGLLPFEEQYNGTLNDELNKNNNMLRLY</sequence>
<organism evidence="2 3">
    <name type="scientific">Conidiobolus coronatus (strain ATCC 28846 / CBS 209.66 / NRRL 28638)</name>
    <name type="common">Delacroixia coronata</name>
    <dbReference type="NCBI Taxonomy" id="796925"/>
    <lineage>
        <taxon>Eukaryota</taxon>
        <taxon>Fungi</taxon>
        <taxon>Fungi incertae sedis</taxon>
        <taxon>Zoopagomycota</taxon>
        <taxon>Entomophthoromycotina</taxon>
        <taxon>Entomophthoromycetes</taxon>
        <taxon>Entomophthorales</taxon>
        <taxon>Ancylistaceae</taxon>
        <taxon>Conidiobolus</taxon>
    </lineage>
</organism>
<proteinExistence type="predicted"/>
<evidence type="ECO:0000256" key="1">
    <source>
        <dbReference type="SAM" id="Phobius"/>
    </source>
</evidence>
<dbReference type="Proteomes" id="UP000070444">
    <property type="component" value="Unassembled WGS sequence"/>
</dbReference>
<keyword evidence="3" id="KW-1185">Reference proteome</keyword>
<dbReference type="AlphaFoldDB" id="A0A137P2I0"/>
<evidence type="ECO:0000313" key="2">
    <source>
        <dbReference type="EMBL" id="KXN69168.1"/>
    </source>
</evidence>
<keyword evidence="1" id="KW-1133">Transmembrane helix</keyword>
<keyword evidence="1" id="KW-0812">Transmembrane</keyword>
<reference evidence="2 3" key="1">
    <citation type="journal article" date="2015" name="Genome Biol. Evol.">
        <title>Phylogenomic analyses indicate that early fungi evolved digesting cell walls of algal ancestors of land plants.</title>
        <authorList>
            <person name="Chang Y."/>
            <person name="Wang S."/>
            <person name="Sekimoto S."/>
            <person name="Aerts A.L."/>
            <person name="Choi C."/>
            <person name="Clum A."/>
            <person name="LaButti K.M."/>
            <person name="Lindquist E.A."/>
            <person name="Yee Ngan C."/>
            <person name="Ohm R.A."/>
            <person name="Salamov A.A."/>
            <person name="Grigoriev I.V."/>
            <person name="Spatafora J.W."/>
            <person name="Berbee M.L."/>
        </authorList>
    </citation>
    <scope>NUCLEOTIDE SEQUENCE [LARGE SCALE GENOMIC DNA]</scope>
    <source>
        <strain evidence="2 3">NRRL 28638</strain>
    </source>
</reference>
<accession>A0A137P2I0</accession>
<evidence type="ECO:0000313" key="3">
    <source>
        <dbReference type="Proteomes" id="UP000070444"/>
    </source>
</evidence>
<name>A0A137P2I0_CONC2</name>
<gene>
    <name evidence="2" type="ORF">CONCODRAFT_8456</name>
</gene>
<protein>
    <submittedName>
        <fullName evidence="2">Uncharacterized protein</fullName>
    </submittedName>
</protein>
<dbReference type="EMBL" id="KQ964545">
    <property type="protein sequence ID" value="KXN69168.1"/>
    <property type="molecule type" value="Genomic_DNA"/>
</dbReference>
<keyword evidence="1" id="KW-0472">Membrane</keyword>
<feature type="transmembrane region" description="Helical" evidence="1">
    <location>
        <begin position="36"/>
        <end position="60"/>
    </location>
</feature>